<dbReference type="InterPro" id="IPR016164">
    <property type="entry name" value="FAD-linked_Oxase-like_C"/>
</dbReference>
<comment type="subcellular location">
    <subcellularLocation>
        <location evidence="5">Cell inner membrane</location>
        <topology evidence="5">Peripheral membrane protein</topology>
        <orientation evidence="5">Cytoplasmic side</orientation>
    </subcellularLocation>
</comment>
<evidence type="ECO:0000313" key="8">
    <source>
        <dbReference type="EMBL" id="MDC8830687.1"/>
    </source>
</evidence>
<evidence type="ECO:0000259" key="7">
    <source>
        <dbReference type="PROSITE" id="PS51387"/>
    </source>
</evidence>
<dbReference type="EMBL" id="JAQQXP010000001">
    <property type="protein sequence ID" value="MDC8830687.1"/>
    <property type="molecule type" value="Genomic_DNA"/>
</dbReference>
<evidence type="ECO:0000256" key="4">
    <source>
        <dbReference type="ARBA" id="ARBA00023002"/>
    </source>
</evidence>
<dbReference type="Pfam" id="PF09330">
    <property type="entry name" value="Lact-deh-memb"/>
    <property type="match status" value="1"/>
</dbReference>
<dbReference type="InterPro" id="IPR051264">
    <property type="entry name" value="FAD-oxidored/transferase_4"/>
</dbReference>
<gene>
    <name evidence="5 8" type="primary">dld</name>
    <name evidence="8" type="ORF">OIK42_07925</name>
</gene>
<keyword evidence="5" id="KW-1003">Cell membrane</keyword>
<keyword evidence="9" id="KW-1185">Reference proteome</keyword>
<dbReference type="Gene3D" id="3.30.465.10">
    <property type="match status" value="1"/>
</dbReference>
<dbReference type="GO" id="GO:0008720">
    <property type="term" value="F:D-lactate dehydrogenase (NAD+) activity"/>
    <property type="evidence" value="ECO:0007669"/>
    <property type="project" value="UniProtKB-EC"/>
</dbReference>
<dbReference type="SUPFAM" id="SSF56176">
    <property type="entry name" value="FAD-binding/transporter-associated domain-like"/>
    <property type="match status" value="1"/>
</dbReference>
<comment type="caution">
    <text evidence="8">The sequence shown here is derived from an EMBL/GenBank/DDBJ whole genome shotgun (WGS) entry which is preliminary data.</text>
</comment>
<dbReference type="Gene3D" id="3.30.43.10">
    <property type="entry name" value="Uridine Diphospho-n-acetylenolpyruvylglucosamine Reductase, domain 2"/>
    <property type="match status" value="1"/>
</dbReference>
<dbReference type="HAMAP" id="MF_02092">
    <property type="entry name" value="DLDH_Dld"/>
    <property type="match status" value="1"/>
</dbReference>
<comment type="similarity">
    <text evidence="5">Belongs to the quinone-dependent D-lactate dehydrogenase family.</text>
</comment>
<feature type="binding site" evidence="5">
    <location>
        <position position="155"/>
    </location>
    <ligand>
        <name>FAD</name>
        <dbReference type="ChEBI" id="CHEBI:57692"/>
    </ligand>
</feature>
<dbReference type="SUPFAM" id="SSF55103">
    <property type="entry name" value="FAD-linked oxidases, C-terminal domain"/>
    <property type="match status" value="1"/>
</dbReference>
<sequence>MSHHHPVIAQFLTVLSDTQVATGDRRTEHYRSGWRSGQGSALAVLFPDSLLKLWQVLQICVDNNCIIIMQAAKTGLTEGSTPSGNDYDRDVVVINTLAMDKLIVLGQGEQVVSFPGTTLHKLETTLKPLSRAPHSVIGSSCLGASVVGGVANNSGGALVKRGPAYTELALFARVTAKGQLELVNHLGIALGESPEEILSNLENGRFDKTCCNTDKHASAADYTDRLRDIDAPTPSRFNADPTRLYEASGCAGKLAVFAVRLDTFAVAKEEKTFYIGTNNPETLTQLRRRILSEFTNLPEVGEYIHRDCFDVAEQYGKDTFLSVKHLGTDRLPKLFAIKGRVDAVLNKWPLLPKFLTDRIMQGIARVLPPHLPRRMLDFRKQYEHHLVLKMSDEGIGEAQAFLPAFFADNNAVGDFFECSSEESSSAFLHRFAAAGAAIRYQLMHKHTAGEILALDIALRRNDIQWVEQLPPSLLDKIDKSLYYGHFFCHVFHQDYVLKKGVDASAVKAEMLALLDKRGARYPAEHNVGHLYKAEEGLAQFYRDIDPTNTFNPGVGKMEKHKRNCHCC</sequence>
<feature type="binding site" evidence="5">
    <location>
        <begin position="71"/>
        <end position="75"/>
    </location>
    <ligand>
        <name>FAD</name>
        <dbReference type="ChEBI" id="CHEBI:57692"/>
    </ligand>
</feature>
<protein>
    <recommendedName>
        <fullName evidence="5">Quinone-dependent D-lactate dehydrogenase</fullName>
        <ecNumber evidence="5">1.1.5.12</ecNumber>
    </recommendedName>
    <alternativeName>
        <fullName evidence="5">D-lactate dehydrogenase</fullName>
        <shortName evidence="5">D-LDH</shortName>
    </alternativeName>
</protein>
<dbReference type="PIRSF" id="PIRSF000101">
    <property type="entry name" value="D-lactate_dh"/>
    <property type="match status" value="1"/>
</dbReference>
<feature type="binding site" evidence="5">
    <location>
        <position position="256"/>
    </location>
    <ligand>
        <name>FAD</name>
        <dbReference type="ChEBI" id="CHEBI:57692"/>
    </ligand>
</feature>
<feature type="binding site" evidence="5">
    <location>
        <begin position="79"/>
        <end position="80"/>
    </location>
    <ligand>
        <name>FAD</name>
        <dbReference type="ChEBI" id="CHEBI:57692"/>
    </ligand>
</feature>
<comment type="cofactor">
    <cofactor evidence="1 5 6">
        <name>FAD</name>
        <dbReference type="ChEBI" id="CHEBI:57692"/>
    </cofactor>
</comment>
<dbReference type="Proteomes" id="UP001218788">
    <property type="component" value="Unassembled WGS sequence"/>
</dbReference>
<dbReference type="Gene3D" id="3.30.70.610">
    <property type="entry name" value="D-lactate dehydrogenase, cap domain, subdomain 1"/>
    <property type="match status" value="2"/>
</dbReference>
<dbReference type="InterPro" id="IPR016173">
    <property type="entry name" value="D-lactate_DH_C-sub2"/>
</dbReference>
<evidence type="ECO:0000256" key="2">
    <source>
        <dbReference type="ARBA" id="ARBA00022630"/>
    </source>
</evidence>
<dbReference type="EC" id="1.1.5.12" evidence="5"/>
<organism evidence="8 9">
    <name type="scientific">Alteromonas gilva</name>
    <dbReference type="NCBI Taxonomy" id="2987522"/>
    <lineage>
        <taxon>Bacteria</taxon>
        <taxon>Pseudomonadati</taxon>
        <taxon>Pseudomonadota</taxon>
        <taxon>Gammaproteobacteria</taxon>
        <taxon>Alteromonadales</taxon>
        <taxon>Alteromonadaceae</taxon>
        <taxon>Alteromonas/Salinimonas group</taxon>
        <taxon>Alteromonas</taxon>
    </lineage>
</organism>
<dbReference type="NCBIfam" id="NF008387">
    <property type="entry name" value="PRK11183.1"/>
    <property type="match status" value="1"/>
</dbReference>
<dbReference type="InterPro" id="IPR036318">
    <property type="entry name" value="FAD-bd_PCMH-like_sf"/>
</dbReference>
<dbReference type="RefSeq" id="WP_273639606.1">
    <property type="nucleotide sequence ID" value="NZ_JAQQXP010000001.1"/>
</dbReference>
<dbReference type="InterPro" id="IPR016167">
    <property type="entry name" value="FAD-bd_PCMH_sub1"/>
</dbReference>
<feature type="binding site" evidence="5">
    <location>
        <position position="138"/>
    </location>
    <ligand>
        <name>FAD</name>
        <dbReference type="ChEBI" id="CHEBI:57692"/>
    </ligand>
</feature>
<keyword evidence="3 5" id="KW-0274">FAD</keyword>
<dbReference type="InterPro" id="IPR012256">
    <property type="entry name" value="D_lactate_DH"/>
</dbReference>
<evidence type="ECO:0000256" key="6">
    <source>
        <dbReference type="PIRNR" id="PIRNR000101"/>
    </source>
</evidence>
<evidence type="ECO:0000256" key="3">
    <source>
        <dbReference type="ARBA" id="ARBA00022827"/>
    </source>
</evidence>
<feature type="binding site" evidence="5">
    <location>
        <position position="145"/>
    </location>
    <ligand>
        <name>FAD</name>
        <dbReference type="ChEBI" id="CHEBI:57692"/>
    </ligand>
</feature>
<reference evidence="8 9" key="1">
    <citation type="submission" date="2022-10" db="EMBL/GenBank/DDBJ databases">
        <title>Alteromonas sp. chi3 Genome sequencing.</title>
        <authorList>
            <person name="Park S."/>
        </authorList>
    </citation>
    <scope>NUCLEOTIDE SEQUENCE [LARGE SCALE GENOMIC DNA]</scope>
    <source>
        <strain evidence="9">chi3</strain>
    </source>
</reference>
<keyword evidence="4 5" id="KW-0560">Oxidoreductase</keyword>
<dbReference type="Gene3D" id="3.30.1370.20">
    <property type="entry name" value="D-lactate dehydrogenase, cap domain, subdomain 2"/>
    <property type="match status" value="1"/>
</dbReference>
<keyword evidence="5" id="KW-0472">Membrane</keyword>
<proteinExistence type="inferred from homology"/>
<dbReference type="PROSITE" id="PS51387">
    <property type="entry name" value="FAD_PCMH"/>
    <property type="match status" value="1"/>
</dbReference>
<dbReference type="PANTHER" id="PTHR43716:SF1">
    <property type="entry name" value="D-2-HYDROXYGLUTARATE DEHYDROGENASE, MITOCHONDRIAL"/>
    <property type="match status" value="1"/>
</dbReference>
<dbReference type="InterPro" id="IPR016169">
    <property type="entry name" value="FAD-bd_PCMH_sub2"/>
</dbReference>
<keyword evidence="2 5" id="KW-0285">Flavoprotein</keyword>
<dbReference type="InterPro" id="IPR015409">
    <property type="entry name" value="Lactate_DH_C"/>
</dbReference>
<keyword evidence="5 6" id="KW-0874">Quinone</keyword>
<comment type="function">
    <text evidence="5 6">Catalyzes the oxidation of D-lactate to pyruvate.</text>
</comment>
<evidence type="ECO:0000256" key="5">
    <source>
        <dbReference type="HAMAP-Rule" id="MF_02092"/>
    </source>
</evidence>
<dbReference type="PANTHER" id="PTHR43716">
    <property type="entry name" value="D-2-HYDROXYGLUTARATE DEHYDROGENASE, MITOCHONDRIAL"/>
    <property type="match status" value="1"/>
</dbReference>
<feature type="domain" description="FAD-binding PCMH-type" evidence="7">
    <location>
        <begin position="37"/>
        <end position="229"/>
    </location>
</feature>
<accession>A0ABT5L1D5</accession>
<dbReference type="Pfam" id="PF01565">
    <property type="entry name" value="FAD_binding_4"/>
    <property type="match status" value="1"/>
</dbReference>
<dbReference type="InterPro" id="IPR016166">
    <property type="entry name" value="FAD-bd_PCMH"/>
</dbReference>
<dbReference type="InterPro" id="IPR016172">
    <property type="entry name" value="D-lactate_DH_C-sub1"/>
</dbReference>
<evidence type="ECO:0000313" key="9">
    <source>
        <dbReference type="Proteomes" id="UP001218788"/>
    </source>
</evidence>
<name>A0ABT5L1D5_9ALTE</name>
<comment type="catalytic activity">
    <reaction evidence="5 6">
        <text>(R)-lactate + a quinone = a quinol + pyruvate</text>
        <dbReference type="Rhea" id="RHEA:51468"/>
        <dbReference type="ChEBI" id="CHEBI:15361"/>
        <dbReference type="ChEBI" id="CHEBI:16004"/>
        <dbReference type="ChEBI" id="CHEBI:24646"/>
        <dbReference type="ChEBI" id="CHEBI:132124"/>
        <dbReference type="EC" id="1.1.5.12"/>
    </reaction>
</comment>
<keyword evidence="5" id="KW-0997">Cell inner membrane</keyword>
<evidence type="ECO:0000256" key="1">
    <source>
        <dbReference type="ARBA" id="ARBA00001974"/>
    </source>
</evidence>
<dbReference type="InterPro" id="IPR006094">
    <property type="entry name" value="Oxid_FAD_bind_N"/>
</dbReference>